<dbReference type="HOGENOM" id="CLU_298071_0_0_10"/>
<gene>
    <name evidence="1" type="ORF">SD10_09095</name>
</gene>
<evidence type="ECO:0000313" key="1">
    <source>
        <dbReference type="EMBL" id="AKD55036.1"/>
    </source>
</evidence>
<organism evidence="1 2">
    <name type="scientific">Spirosoma radiotolerans</name>
    <dbReference type="NCBI Taxonomy" id="1379870"/>
    <lineage>
        <taxon>Bacteria</taxon>
        <taxon>Pseudomonadati</taxon>
        <taxon>Bacteroidota</taxon>
        <taxon>Cytophagia</taxon>
        <taxon>Cytophagales</taxon>
        <taxon>Cytophagaceae</taxon>
        <taxon>Spirosoma</taxon>
    </lineage>
</organism>
<dbReference type="PATRIC" id="fig|1379870.5.peg.1981"/>
<dbReference type="EMBL" id="CP010429">
    <property type="protein sequence ID" value="AKD55036.1"/>
    <property type="molecule type" value="Genomic_DNA"/>
</dbReference>
<name>A0A0E3V715_9BACT</name>
<accession>A0A0E3V715</accession>
<dbReference type="KEGG" id="srd:SD10_09095"/>
<keyword evidence="2" id="KW-1185">Reference proteome</keyword>
<dbReference type="OrthoDB" id="1286096at2"/>
<dbReference type="Proteomes" id="UP000033054">
    <property type="component" value="Chromosome"/>
</dbReference>
<dbReference type="STRING" id="1379870.SD10_09095"/>
<proteinExistence type="predicted"/>
<dbReference type="RefSeq" id="WP_046573516.1">
    <property type="nucleotide sequence ID" value="NZ_CP010429.1"/>
</dbReference>
<evidence type="ECO:0000313" key="2">
    <source>
        <dbReference type="Proteomes" id="UP000033054"/>
    </source>
</evidence>
<sequence length="1009" mass="110823">MTETIFDNWGRSFVLPGVYSDFAPFCRLVHIATDGTRTPFDLEEEPVGWSSAKFTLKRGDMHGVNHEYTTSETALEFNNFSGRDFVESIFRAEGEDADLLFQAGIVVPDIPGPAGVGVDAFEVIEYEGRLNLSTRKTSQRRVTGALERNTLQSRVLARWETAVKLSTSRTLDGAQITPPTFQSIPLTAQSLDERFTCNVVGGKSVEQSFQGDTNGHLWVQFDTSQPQVSEIEEFAGGRPMGLSETEGPVPNDEWLFKFKSSGVRKVSVELGYKLNFSVKKRTVSIGAAKVTGYQQTSRLTLVRADGTRQDWDVTTPHAEGLGKRPPRSDYREADVLIISAGKLDVEIDTRPGDKLFLYGLLSFTHNKNELQQTAVRLQVTTTRITVSGKSTNSATSARCLPVGDALNQALTVITGKTDRFRSAYYGLASDRYPVDGCGARRVLLNGFAVRQFKPLERPLTISMQDTVESLSVIDCMGVAFGNELDNDGNPVEIVRMEPVQEFYRPVELLRLDEVSDYKEETITSEIYSTVEVGYQQWAEDGAGSLEELFTTHQVTTPIRHESAKKPLTSKLIASSLAIEQTRREQFADTPKDSTSFDEKVFIVQCKPIPAYSGIVTFLRGAFNSIVQVPTVISWLTVGQSITISGSVQNAGTYRVTFISDASKRPWSFYVAEDIVDEIVPVAGIAPAAGSLSLQPETGADFDTVTGLVSPDDTLNLRLSPGRMLLQNAPVWAGCLINKDKFNAINKKPITESGLIRVGFSQVLFFEVVTTGIYLDWLAAGMTVDISGNTPNAGTYTVLAVSPPDNQPWSFFVKEVIPSPGVSDNVNISFGSISTDDLYAAVNKTKIPNNKSVVTVLPTGDSCGKAGRVSESAPVAVDELIDDLLYLPRLIKFSVRLSHQQTQRLRLGHTGQLPSETDDNGDPVNPNYGYISLLNESGIRVAGFLNSVEYSRDDEKAIFELRQTALDLGDTTSGLDCGQFAGWTLEQAQAADERTRRRIELCRFIDVDPL</sequence>
<protein>
    <submittedName>
        <fullName evidence="1">Uncharacterized protein</fullName>
    </submittedName>
</protein>
<dbReference type="AlphaFoldDB" id="A0A0E3V715"/>
<reference evidence="1 2" key="1">
    <citation type="journal article" date="2014" name="Curr. Microbiol.">
        <title>Spirosoma radiotolerans sp. nov., a gamma-radiation-resistant bacterium isolated from gamma ray-irradiated soil.</title>
        <authorList>
            <person name="Lee J.J."/>
            <person name="Srinivasan S."/>
            <person name="Lim S."/>
            <person name="Joe M."/>
            <person name="Im S."/>
            <person name="Bae S.I."/>
            <person name="Park K.R."/>
            <person name="Han J.H."/>
            <person name="Park S.H."/>
            <person name="Joo B.M."/>
            <person name="Park S.J."/>
            <person name="Kim M.K."/>
        </authorList>
    </citation>
    <scope>NUCLEOTIDE SEQUENCE [LARGE SCALE GENOMIC DNA]</scope>
    <source>
        <strain evidence="1 2">DG5A</strain>
    </source>
</reference>